<feature type="chain" id="PRO_5004013780" evidence="2">
    <location>
        <begin position="23"/>
        <end position="110"/>
    </location>
</feature>
<evidence type="ECO:0000313" key="4">
    <source>
        <dbReference type="Proteomes" id="UP000011115"/>
    </source>
</evidence>
<name>M1DKG5_SOLTU</name>
<dbReference type="PaxDb" id="4113-PGSC0003DMT400090474"/>
<reference evidence="3" key="2">
    <citation type="submission" date="2015-06" db="UniProtKB">
        <authorList>
            <consortium name="EnsemblPlants"/>
        </authorList>
    </citation>
    <scope>IDENTIFICATION</scope>
    <source>
        <strain evidence="3">DM1-3 516 R44</strain>
    </source>
</reference>
<protein>
    <submittedName>
        <fullName evidence="3">Uncharacterized protein</fullName>
    </submittedName>
</protein>
<organism evidence="3 4">
    <name type="scientific">Solanum tuberosum</name>
    <name type="common">Potato</name>
    <dbReference type="NCBI Taxonomy" id="4113"/>
    <lineage>
        <taxon>Eukaryota</taxon>
        <taxon>Viridiplantae</taxon>
        <taxon>Streptophyta</taxon>
        <taxon>Embryophyta</taxon>
        <taxon>Tracheophyta</taxon>
        <taxon>Spermatophyta</taxon>
        <taxon>Magnoliopsida</taxon>
        <taxon>eudicotyledons</taxon>
        <taxon>Gunneridae</taxon>
        <taxon>Pentapetalae</taxon>
        <taxon>asterids</taxon>
        <taxon>lamiids</taxon>
        <taxon>Solanales</taxon>
        <taxon>Solanaceae</taxon>
        <taxon>Solanoideae</taxon>
        <taxon>Solaneae</taxon>
        <taxon>Solanum</taxon>
    </lineage>
</organism>
<evidence type="ECO:0000313" key="3">
    <source>
        <dbReference type="EnsemblPlants" id="PGSC0003DMT400090474"/>
    </source>
</evidence>
<keyword evidence="2" id="KW-0732">Signal</keyword>
<dbReference type="InParanoid" id="M1DKG5"/>
<reference evidence="4" key="1">
    <citation type="journal article" date="2011" name="Nature">
        <title>Genome sequence and analysis of the tuber crop potato.</title>
        <authorList>
            <consortium name="The Potato Genome Sequencing Consortium"/>
        </authorList>
    </citation>
    <scope>NUCLEOTIDE SEQUENCE [LARGE SCALE GENOMIC DNA]</scope>
    <source>
        <strain evidence="4">cv. DM1-3 516 R44</strain>
    </source>
</reference>
<evidence type="ECO:0000256" key="2">
    <source>
        <dbReference type="SAM" id="SignalP"/>
    </source>
</evidence>
<feature type="region of interest" description="Disordered" evidence="1">
    <location>
        <begin position="87"/>
        <end position="110"/>
    </location>
</feature>
<accession>M1DKG5</accession>
<feature type="signal peptide" evidence="2">
    <location>
        <begin position="1"/>
        <end position="22"/>
    </location>
</feature>
<proteinExistence type="predicted"/>
<dbReference type="Proteomes" id="UP000011115">
    <property type="component" value="Unassembled WGS sequence"/>
</dbReference>
<dbReference type="AlphaFoldDB" id="M1DKG5"/>
<dbReference type="EnsemblPlants" id="PGSC0003DMT400090474">
    <property type="protein sequence ID" value="PGSC0003DMT400090474"/>
    <property type="gene ID" value="PGSC0003DMG400040045"/>
</dbReference>
<dbReference type="Gramene" id="PGSC0003DMT400090474">
    <property type="protein sequence ID" value="PGSC0003DMT400090474"/>
    <property type="gene ID" value="PGSC0003DMG400040045"/>
</dbReference>
<keyword evidence="4" id="KW-1185">Reference proteome</keyword>
<sequence>MRSHHICHVLVPLLVFLKLLLDQFKSERGDLIFTGEPRPINFGHTIKKLGCYNVPVVDTYYFLEGEAWIDYSLGLDMTTRRAAARRMEEEIAQDEGVPPQGPQKSLSPYW</sequence>
<dbReference type="HOGENOM" id="CLU_2175540_0_0_1"/>
<evidence type="ECO:0000256" key="1">
    <source>
        <dbReference type="SAM" id="MobiDB-lite"/>
    </source>
</evidence>